<name>X1KZJ2_9ZZZZ</name>
<dbReference type="InterPro" id="IPR001737">
    <property type="entry name" value="KsgA/Erm"/>
</dbReference>
<dbReference type="InterPro" id="IPR029063">
    <property type="entry name" value="SAM-dependent_MTases_sf"/>
</dbReference>
<dbReference type="NCBIfam" id="TIGR00755">
    <property type="entry name" value="ksgA"/>
    <property type="match status" value="1"/>
</dbReference>
<evidence type="ECO:0000256" key="1">
    <source>
        <dbReference type="ARBA" id="ARBA00022490"/>
    </source>
</evidence>
<keyword evidence="5" id="KW-0949">S-adenosyl-L-methionine</keyword>
<dbReference type="Gene3D" id="3.40.50.150">
    <property type="entry name" value="Vaccinia Virus protein VP39"/>
    <property type="match status" value="1"/>
</dbReference>
<evidence type="ECO:0000256" key="3">
    <source>
        <dbReference type="ARBA" id="ARBA00022603"/>
    </source>
</evidence>
<feature type="domain" description="Ribosomal RNA adenine methylase transferase N-terminal" evidence="7">
    <location>
        <begin position="31"/>
        <end position="208"/>
    </location>
</feature>
<evidence type="ECO:0000259" key="7">
    <source>
        <dbReference type="SMART" id="SM00650"/>
    </source>
</evidence>
<reference evidence="8" key="1">
    <citation type="journal article" date="2014" name="Front. Microbiol.">
        <title>High frequency of phylogenetically diverse reductive dehalogenase-homologous genes in deep subseafloor sedimentary metagenomes.</title>
        <authorList>
            <person name="Kawai M."/>
            <person name="Futagami T."/>
            <person name="Toyoda A."/>
            <person name="Takaki Y."/>
            <person name="Nishi S."/>
            <person name="Hori S."/>
            <person name="Arai W."/>
            <person name="Tsubouchi T."/>
            <person name="Morono Y."/>
            <person name="Uchiyama I."/>
            <person name="Ito T."/>
            <person name="Fujiyama A."/>
            <person name="Inagaki F."/>
            <person name="Takami H."/>
        </authorList>
    </citation>
    <scope>NUCLEOTIDE SEQUENCE</scope>
    <source>
        <strain evidence="8">Expedition CK06-06</strain>
    </source>
</reference>
<keyword evidence="3" id="KW-0489">Methyltransferase</keyword>
<evidence type="ECO:0000256" key="5">
    <source>
        <dbReference type="ARBA" id="ARBA00022691"/>
    </source>
</evidence>
<dbReference type="GO" id="GO:0000179">
    <property type="term" value="F:rRNA (adenine-N6,N6-)-dimethyltransferase activity"/>
    <property type="evidence" value="ECO:0007669"/>
    <property type="project" value="InterPro"/>
</dbReference>
<dbReference type="PANTHER" id="PTHR11727:SF7">
    <property type="entry name" value="DIMETHYLADENOSINE TRANSFERASE-RELATED"/>
    <property type="match status" value="1"/>
</dbReference>
<evidence type="ECO:0000256" key="4">
    <source>
        <dbReference type="ARBA" id="ARBA00022679"/>
    </source>
</evidence>
<dbReference type="GO" id="GO:0003723">
    <property type="term" value="F:RNA binding"/>
    <property type="evidence" value="ECO:0007669"/>
    <property type="project" value="UniProtKB-KW"/>
</dbReference>
<dbReference type="Gene3D" id="1.10.8.100">
    <property type="entry name" value="Ribosomal RNA adenine dimethylase-like, domain 2"/>
    <property type="match status" value="1"/>
</dbReference>
<dbReference type="PROSITE" id="PS01131">
    <property type="entry name" value="RRNA_A_DIMETH"/>
    <property type="match status" value="1"/>
</dbReference>
<dbReference type="HAMAP" id="MF_00607">
    <property type="entry name" value="16SrRNA_methyltr_A"/>
    <property type="match status" value="1"/>
</dbReference>
<evidence type="ECO:0000256" key="6">
    <source>
        <dbReference type="ARBA" id="ARBA00022884"/>
    </source>
</evidence>
<keyword evidence="1" id="KW-0963">Cytoplasm</keyword>
<dbReference type="Pfam" id="PF00398">
    <property type="entry name" value="RrnaAD"/>
    <property type="match status" value="1"/>
</dbReference>
<gene>
    <name evidence="8" type="ORF">S06H3_01054</name>
</gene>
<protein>
    <recommendedName>
        <fullName evidence="7">Ribosomal RNA adenine methylase transferase N-terminal domain-containing protein</fullName>
    </recommendedName>
</protein>
<dbReference type="SMART" id="SM00650">
    <property type="entry name" value="rADc"/>
    <property type="match status" value="1"/>
</dbReference>
<evidence type="ECO:0000256" key="2">
    <source>
        <dbReference type="ARBA" id="ARBA00022552"/>
    </source>
</evidence>
<keyword evidence="6" id="KW-0694">RNA-binding</keyword>
<dbReference type="InterPro" id="IPR011530">
    <property type="entry name" value="rRNA_adenine_dimethylase"/>
</dbReference>
<dbReference type="InterPro" id="IPR020598">
    <property type="entry name" value="rRNA_Ade_methylase_Trfase_N"/>
</dbReference>
<evidence type="ECO:0000313" key="8">
    <source>
        <dbReference type="EMBL" id="GAH95604.1"/>
    </source>
</evidence>
<dbReference type="AlphaFoldDB" id="X1KZJ2"/>
<dbReference type="SUPFAM" id="SSF53335">
    <property type="entry name" value="S-adenosyl-L-methionine-dependent methyltransferases"/>
    <property type="match status" value="1"/>
</dbReference>
<dbReference type="EMBL" id="BARV01000241">
    <property type="protein sequence ID" value="GAH95604.1"/>
    <property type="molecule type" value="Genomic_DNA"/>
</dbReference>
<keyword evidence="2" id="KW-0698">rRNA processing</keyword>
<dbReference type="PROSITE" id="PS51689">
    <property type="entry name" value="SAM_RNA_A_N6_MT"/>
    <property type="match status" value="1"/>
</dbReference>
<dbReference type="PANTHER" id="PTHR11727">
    <property type="entry name" value="DIMETHYLADENOSINE TRANSFERASE"/>
    <property type="match status" value="1"/>
</dbReference>
<organism evidence="8">
    <name type="scientific">marine sediment metagenome</name>
    <dbReference type="NCBI Taxonomy" id="412755"/>
    <lineage>
        <taxon>unclassified sequences</taxon>
        <taxon>metagenomes</taxon>
        <taxon>ecological metagenomes</taxon>
    </lineage>
</organism>
<dbReference type="CDD" id="cd02440">
    <property type="entry name" value="AdoMet_MTases"/>
    <property type="match status" value="1"/>
</dbReference>
<proteinExistence type="inferred from homology"/>
<comment type="caution">
    <text evidence="8">The sequence shown here is derived from an EMBL/GenBank/DDBJ whole genome shotgun (WGS) entry which is preliminary data.</text>
</comment>
<accession>X1KZJ2</accession>
<dbReference type="GO" id="GO:0005829">
    <property type="term" value="C:cytosol"/>
    <property type="evidence" value="ECO:0007669"/>
    <property type="project" value="TreeGrafter"/>
</dbReference>
<dbReference type="InterPro" id="IPR020596">
    <property type="entry name" value="rRNA_Ade_Mease_Trfase_CS"/>
</dbReference>
<keyword evidence="4" id="KW-0808">Transferase</keyword>
<sequence>METSPVKALLQQFGLKAKKGLGQHFLVAEDILECILSAAELSRKDIIVEVGPGLGILTKRLAEVAGKVIAVELDFKLVRMLRKSLASFSNVKIIHADILKIAPQQLLGDYLTIPELAQGYKVVANLPYYITSPILRHFLEAWAKPSLMVVMVQKEVGEAIAANPGKMSLLSVSTQFYSKPTIIAFVPAGSFYPPPKVDSLILRLDVYSKPPIEVCDVDSFFDIVSCGFRSPRKQLRNSLAQALGMSPSQVALLLGRAGIEAKRRAETLNLGEWRELGEVFAPFRK</sequence>
<dbReference type="InterPro" id="IPR023165">
    <property type="entry name" value="rRNA_Ade_diMease-like_C"/>
</dbReference>